<dbReference type="KEGG" id="taqu:KDW03_12095"/>
<dbReference type="PANTHER" id="PTHR43542:SF1">
    <property type="entry name" value="METHYLTRANSFERASE"/>
    <property type="match status" value="1"/>
</dbReference>
<evidence type="ECO:0000256" key="1">
    <source>
        <dbReference type="ARBA" id="ARBA00022603"/>
    </source>
</evidence>
<accession>A0AAX3BEN5</accession>
<dbReference type="GO" id="GO:0008168">
    <property type="term" value="F:methyltransferase activity"/>
    <property type="evidence" value="ECO:0007669"/>
    <property type="project" value="UniProtKB-KW"/>
</dbReference>
<keyword evidence="2" id="KW-0808">Transferase</keyword>
<dbReference type="Pfam" id="PF03602">
    <property type="entry name" value="Cons_hypoth95"/>
    <property type="match status" value="1"/>
</dbReference>
<reference evidence="3" key="2">
    <citation type="submission" date="2022-06" db="EMBL/GenBank/DDBJ databases">
        <title>Thermospira aquatica gen. nov., sp. nov.</title>
        <authorList>
            <person name="Ben Ali Gam Z."/>
            <person name="Labat M."/>
        </authorList>
    </citation>
    <scope>NUCLEOTIDE SEQUENCE</scope>
    <source>
        <strain evidence="3">F1F22</strain>
    </source>
</reference>
<dbReference type="PANTHER" id="PTHR43542">
    <property type="entry name" value="METHYLTRANSFERASE"/>
    <property type="match status" value="1"/>
</dbReference>
<organism evidence="3 4">
    <name type="scientific">Thermospira aquatica</name>
    <dbReference type="NCBI Taxonomy" id="2828656"/>
    <lineage>
        <taxon>Bacteria</taxon>
        <taxon>Pseudomonadati</taxon>
        <taxon>Spirochaetota</taxon>
        <taxon>Spirochaetia</taxon>
        <taxon>Brevinematales</taxon>
        <taxon>Thermospiraceae</taxon>
        <taxon>Thermospira</taxon>
    </lineage>
</organism>
<evidence type="ECO:0000313" key="4">
    <source>
        <dbReference type="Proteomes" id="UP001056539"/>
    </source>
</evidence>
<dbReference type="SUPFAM" id="SSF53335">
    <property type="entry name" value="S-adenosyl-L-methionine-dependent methyltransferases"/>
    <property type="match status" value="1"/>
</dbReference>
<evidence type="ECO:0000256" key="2">
    <source>
        <dbReference type="ARBA" id="ARBA00022679"/>
    </source>
</evidence>
<evidence type="ECO:0000313" key="3">
    <source>
        <dbReference type="EMBL" id="URA10201.1"/>
    </source>
</evidence>
<dbReference type="PIRSF" id="PIRSF004553">
    <property type="entry name" value="CHP00095"/>
    <property type="match status" value="1"/>
</dbReference>
<dbReference type="RefSeq" id="WP_271435334.1">
    <property type="nucleotide sequence ID" value="NZ_CP073355.1"/>
</dbReference>
<dbReference type="CDD" id="cd02440">
    <property type="entry name" value="AdoMet_MTases"/>
    <property type="match status" value="1"/>
</dbReference>
<keyword evidence="4" id="KW-1185">Reference proteome</keyword>
<gene>
    <name evidence="3" type="ORF">KDW03_12095</name>
</gene>
<sequence length="179" mass="20022">MHITTGSLKGKVLLTPTRGIRPTAERVRQALMNSLGPKLQGARFLDLFCGTGSVGIEAISQGAGFVCFVEKAEKNYILLKQNLSNLGVEKNLYKTIKTNIFTMKPEQLEGTFDIIFADPFYEDIKDGFETIYHLVWQVLNPGGIFVCEHGTKDNLSQFPGYQETKSYGDSQLSFFVRQV</sequence>
<reference evidence="3" key="1">
    <citation type="submission" date="2021-04" db="EMBL/GenBank/DDBJ databases">
        <authorList>
            <person name="Postec A."/>
        </authorList>
    </citation>
    <scope>NUCLEOTIDE SEQUENCE</scope>
    <source>
        <strain evidence="3">F1F22</strain>
    </source>
</reference>
<dbReference type="Gene3D" id="3.40.50.150">
    <property type="entry name" value="Vaccinia Virus protein VP39"/>
    <property type="match status" value="1"/>
</dbReference>
<protein>
    <submittedName>
        <fullName evidence="3">RsmD family RNA methyltransferase</fullName>
    </submittedName>
</protein>
<dbReference type="GO" id="GO:0031167">
    <property type="term" value="P:rRNA methylation"/>
    <property type="evidence" value="ECO:0007669"/>
    <property type="project" value="InterPro"/>
</dbReference>
<dbReference type="InterPro" id="IPR029063">
    <property type="entry name" value="SAM-dependent_MTases_sf"/>
</dbReference>
<dbReference type="EMBL" id="CP073355">
    <property type="protein sequence ID" value="URA10201.1"/>
    <property type="molecule type" value="Genomic_DNA"/>
</dbReference>
<dbReference type="AlphaFoldDB" id="A0AAX3BEN5"/>
<dbReference type="InterPro" id="IPR004398">
    <property type="entry name" value="RNA_MeTrfase_RsmD"/>
</dbReference>
<proteinExistence type="predicted"/>
<dbReference type="Proteomes" id="UP001056539">
    <property type="component" value="Chromosome"/>
</dbReference>
<name>A0AAX3BEN5_9SPIR</name>
<keyword evidence="1 3" id="KW-0489">Methyltransferase</keyword>